<dbReference type="EMBL" id="JADNYJ010000149">
    <property type="protein sequence ID" value="KAF8879438.1"/>
    <property type="molecule type" value="Genomic_DNA"/>
</dbReference>
<accession>A0A9P5TIK8</accession>
<dbReference type="OrthoDB" id="3058642at2759"/>
<dbReference type="GO" id="GO:0005634">
    <property type="term" value="C:nucleus"/>
    <property type="evidence" value="ECO:0007669"/>
    <property type="project" value="UniProtKB-SubCell"/>
</dbReference>
<dbReference type="SUPFAM" id="SSF46955">
    <property type="entry name" value="Putative DNA-binding domain"/>
    <property type="match status" value="1"/>
</dbReference>
<evidence type="ECO:0000256" key="4">
    <source>
        <dbReference type="SAM" id="MobiDB-lite"/>
    </source>
</evidence>
<feature type="region of interest" description="Disordered" evidence="4">
    <location>
        <begin position="150"/>
        <end position="184"/>
    </location>
</feature>
<feature type="region of interest" description="Disordered" evidence="4">
    <location>
        <begin position="200"/>
        <end position="242"/>
    </location>
</feature>
<protein>
    <submittedName>
        <fullName evidence="5">Uncharacterized protein</fullName>
    </submittedName>
</protein>
<sequence length="359" mass="40104">MPALPSKITEKLFIQHVLVRDDLPENLQLTPCTSYLDASEWDPALWPPSTIPETASIKKGVAKSQYLLKDKEMIDLPYKPAPGYYGWPAKLYYKRDVERRSWEKYGGPSGFQAAWVASNMSRKCKGSQRLSKKSLINDGKKMNYEREAQKSISASICSPRGRESRTRAFETPPTLSSPAPREKKDLNIIGEFSAMMQKYRSTASLPKSKTPRRSVTVSNHWRGSSPTMVGSSPPAGKQAGHVKASIEVIDVDEEAGLGSTRMKSYHSDEVLELTDSDSERSSSEKRTEKQPLGPVSAHWKRNSPTMAGRSSAGKRSYTGEVIELTDSDTNSLSPEKRKEKQLLPPRKKRKTKRLSIGIN</sequence>
<evidence type="ECO:0000313" key="6">
    <source>
        <dbReference type="Proteomes" id="UP000724874"/>
    </source>
</evidence>
<keyword evidence="3" id="KW-0539">Nucleus</keyword>
<comment type="subcellular location">
    <subcellularLocation>
        <location evidence="1">Nucleus</location>
    </subcellularLocation>
</comment>
<evidence type="ECO:0000256" key="3">
    <source>
        <dbReference type="ARBA" id="ARBA00023242"/>
    </source>
</evidence>
<dbReference type="Proteomes" id="UP000724874">
    <property type="component" value="Unassembled WGS sequence"/>
</dbReference>
<comment type="caution">
    <text evidence="5">The sequence shown here is derived from an EMBL/GenBank/DDBJ whole genome shotgun (WGS) entry which is preliminary data.</text>
</comment>
<dbReference type="CDD" id="cd21075">
    <property type="entry name" value="DBD_XPA-like"/>
    <property type="match status" value="1"/>
</dbReference>
<reference evidence="5" key="1">
    <citation type="submission" date="2020-11" db="EMBL/GenBank/DDBJ databases">
        <authorList>
            <consortium name="DOE Joint Genome Institute"/>
            <person name="Ahrendt S."/>
            <person name="Riley R."/>
            <person name="Andreopoulos W."/>
            <person name="LaButti K."/>
            <person name="Pangilinan J."/>
            <person name="Ruiz-duenas F.J."/>
            <person name="Barrasa J.M."/>
            <person name="Sanchez-Garcia M."/>
            <person name="Camarero S."/>
            <person name="Miyauchi S."/>
            <person name="Serrano A."/>
            <person name="Linde D."/>
            <person name="Babiker R."/>
            <person name="Drula E."/>
            <person name="Ayuso-Fernandez I."/>
            <person name="Pacheco R."/>
            <person name="Padilla G."/>
            <person name="Ferreira P."/>
            <person name="Barriuso J."/>
            <person name="Kellner H."/>
            <person name="Castanera R."/>
            <person name="Alfaro M."/>
            <person name="Ramirez L."/>
            <person name="Pisabarro A.G."/>
            <person name="Kuo A."/>
            <person name="Tritt A."/>
            <person name="Lipzen A."/>
            <person name="He G."/>
            <person name="Yan M."/>
            <person name="Ng V."/>
            <person name="Cullen D."/>
            <person name="Martin F."/>
            <person name="Rosso M.-N."/>
            <person name="Henrissat B."/>
            <person name="Hibbett D."/>
            <person name="Martinez A.T."/>
            <person name="Grigoriev I.V."/>
        </authorList>
    </citation>
    <scope>NUCLEOTIDE SEQUENCE</scope>
    <source>
        <strain evidence="5">AH 44721</strain>
    </source>
</reference>
<name>A0A9P5TIK8_GYMJU</name>
<organism evidence="5 6">
    <name type="scientific">Gymnopilus junonius</name>
    <name type="common">Spectacular rustgill mushroom</name>
    <name type="synonym">Gymnopilus spectabilis subsp. junonius</name>
    <dbReference type="NCBI Taxonomy" id="109634"/>
    <lineage>
        <taxon>Eukaryota</taxon>
        <taxon>Fungi</taxon>
        <taxon>Dikarya</taxon>
        <taxon>Basidiomycota</taxon>
        <taxon>Agaricomycotina</taxon>
        <taxon>Agaricomycetes</taxon>
        <taxon>Agaricomycetidae</taxon>
        <taxon>Agaricales</taxon>
        <taxon>Agaricineae</taxon>
        <taxon>Hymenogastraceae</taxon>
        <taxon>Gymnopilus</taxon>
    </lineage>
</organism>
<dbReference type="InterPro" id="IPR009061">
    <property type="entry name" value="DNA-bd_dom_put_sf"/>
</dbReference>
<feature type="region of interest" description="Disordered" evidence="4">
    <location>
        <begin position="259"/>
        <end position="359"/>
    </location>
</feature>
<gene>
    <name evidence="5" type="ORF">CPB84DRAFT_1852111</name>
</gene>
<feature type="compositionally biased region" description="Basic and acidic residues" evidence="4">
    <location>
        <begin position="277"/>
        <end position="289"/>
    </location>
</feature>
<evidence type="ECO:0000256" key="1">
    <source>
        <dbReference type="ARBA" id="ARBA00004123"/>
    </source>
</evidence>
<dbReference type="Gene3D" id="3.90.530.10">
    <property type="entry name" value="XPA C-terminal domain"/>
    <property type="match status" value="1"/>
</dbReference>
<evidence type="ECO:0000313" key="5">
    <source>
        <dbReference type="EMBL" id="KAF8879438.1"/>
    </source>
</evidence>
<dbReference type="InterPro" id="IPR037129">
    <property type="entry name" value="XPA_sf"/>
</dbReference>
<proteinExistence type="predicted"/>
<feature type="compositionally biased region" description="Polar residues" evidence="4">
    <location>
        <begin position="200"/>
        <end position="230"/>
    </location>
</feature>
<dbReference type="AlphaFoldDB" id="A0A9P5TIK8"/>
<evidence type="ECO:0000256" key="2">
    <source>
        <dbReference type="ARBA" id="ARBA00022833"/>
    </source>
</evidence>
<keyword evidence="2" id="KW-0862">Zinc</keyword>
<keyword evidence="6" id="KW-1185">Reference proteome</keyword>